<dbReference type="Proteomes" id="UP000198515">
    <property type="component" value="Unassembled WGS sequence"/>
</dbReference>
<protein>
    <recommendedName>
        <fullName evidence="3">Acyl carrier protein</fullName>
    </recommendedName>
</protein>
<dbReference type="Pfam" id="PF07377">
    <property type="entry name" value="DUF1493"/>
    <property type="match status" value="1"/>
</dbReference>
<evidence type="ECO:0008006" key="3">
    <source>
        <dbReference type="Google" id="ProtNLM"/>
    </source>
</evidence>
<dbReference type="AlphaFoldDB" id="A0A1C4E695"/>
<organism evidence="1 2">
    <name type="scientific">Kosakonia oryziphila</name>
    <dbReference type="NCBI Taxonomy" id="1005667"/>
    <lineage>
        <taxon>Bacteria</taxon>
        <taxon>Pseudomonadati</taxon>
        <taxon>Pseudomonadota</taxon>
        <taxon>Gammaproteobacteria</taxon>
        <taxon>Enterobacterales</taxon>
        <taxon>Enterobacteriaceae</taxon>
        <taxon>Kosakonia</taxon>
    </lineage>
</organism>
<dbReference type="EMBL" id="FMBC01000021">
    <property type="protein sequence ID" value="SCC39166.1"/>
    <property type="molecule type" value="Genomic_DNA"/>
</dbReference>
<keyword evidence="2" id="KW-1185">Reference proteome</keyword>
<dbReference type="OrthoDB" id="6476622at2"/>
<proteinExistence type="predicted"/>
<evidence type="ECO:0000313" key="2">
    <source>
        <dbReference type="Proteomes" id="UP000198515"/>
    </source>
</evidence>
<reference evidence="2" key="1">
    <citation type="submission" date="2016-08" db="EMBL/GenBank/DDBJ databases">
        <authorList>
            <person name="Varghese N."/>
            <person name="Submissions Spin"/>
        </authorList>
    </citation>
    <scope>NUCLEOTIDE SEQUENCE [LARGE SCALE GENOMIC DNA]</scope>
    <source>
        <strain evidence="2">REICA_142</strain>
    </source>
</reference>
<sequence>MDVFLMADRDFEKEVIDYLMERYPIRSHWFKPGYKQITKDWTLNDDFRLVPEDAEDMLLDVFTHFNIDYSDMDTRNYIEYEYPFWQKKPEIEIKPLTVAMIIESAKAGRWLYD</sequence>
<accession>A0A1C4E695</accession>
<name>A0A1C4E695_9ENTR</name>
<dbReference type="InterPro" id="IPR010862">
    <property type="entry name" value="DUF1493"/>
</dbReference>
<dbReference type="RefSeq" id="WP_090136263.1">
    <property type="nucleotide sequence ID" value="NZ_FMBC01000021.1"/>
</dbReference>
<gene>
    <name evidence="1" type="ORF">GA0061070_10212</name>
</gene>
<evidence type="ECO:0000313" key="1">
    <source>
        <dbReference type="EMBL" id="SCC39166.1"/>
    </source>
</evidence>